<name>A0ABN9C340_9NEOB</name>
<comment type="caution">
    <text evidence="1">The sequence shown here is derived from an EMBL/GenBank/DDBJ whole genome shotgun (WGS) entry which is preliminary data.</text>
</comment>
<dbReference type="EMBL" id="CATNWA010007456">
    <property type="protein sequence ID" value="CAI9554062.1"/>
    <property type="molecule type" value="Genomic_DNA"/>
</dbReference>
<organism evidence="1 2">
    <name type="scientific">Staurois parvus</name>
    <dbReference type="NCBI Taxonomy" id="386267"/>
    <lineage>
        <taxon>Eukaryota</taxon>
        <taxon>Metazoa</taxon>
        <taxon>Chordata</taxon>
        <taxon>Craniata</taxon>
        <taxon>Vertebrata</taxon>
        <taxon>Euteleostomi</taxon>
        <taxon>Amphibia</taxon>
        <taxon>Batrachia</taxon>
        <taxon>Anura</taxon>
        <taxon>Neobatrachia</taxon>
        <taxon>Ranoidea</taxon>
        <taxon>Ranidae</taxon>
        <taxon>Staurois</taxon>
    </lineage>
</organism>
<dbReference type="Proteomes" id="UP001162483">
    <property type="component" value="Unassembled WGS sequence"/>
</dbReference>
<evidence type="ECO:0000313" key="1">
    <source>
        <dbReference type="EMBL" id="CAI9554062.1"/>
    </source>
</evidence>
<protein>
    <submittedName>
        <fullName evidence="1">Uncharacterized protein</fullName>
    </submittedName>
</protein>
<proteinExistence type="predicted"/>
<sequence>MSCQSAPGPHHARVLEWSVCPGYNLTCEFEVQSHKTSHTGA</sequence>
<evidence type="ECO:0000313" key="2">
    <source>
        <dbReference type="Proteomes" id="UP001162483"/>
    </source>
</evidence>
<feature type="non-terminal residue" evidence="1">
    <location>
        <position position="41"/>
    </location>
</feature>
<keyword evidence="2" id="KW-1185">Reference proteome</keyword>
<gene>
    <name evidence="1" type="ORF">SPARVUS_LOCUS4145376</name>
</gene>
<accession>A0ABN9C340</accession>
<reference evidence="1" key="1">
    <citation type="submission" date="2023-05" db="EMBL/GenBank/DDBJ databases">
        <authorList>
            <person name="Stuckert A."/>
        </authorList>
    </citation>
    <scope>NUCLEOTIDE SEQUENCE</scope>
</reference>